<evidence type="ECO:0000313" key="2">
    <source>
        <dbReference type="EMBL" id="KKQ45592.1"/>
    </source>
</evidence>
<dbReference type="AlphaFoldDB" id="A0A0G0HTL6"/>
<dbReference type="Pfam" id="PF02643">
    <property type="entry name" value="DUF192"/>
    <property type="match status" value="1"/>
</dbReference>
<sequence length="162" mass="18300">MKLLKSLIPLFLIAGAVIFYFLFIKNGNINVMPKTQTPQTPFVTIKNIDIEVSVARTPSEKEHGLSGTERLGEYQGMIFEFIPKSKPNFWMKDMLIPLDLIWIDGGKIVKIDKNVPNPAPDTPDARLELYYPNFPIDYVLEVNSGFCDKYGIVVGDSVTFNL</sequence>
<dbReference type="Proteomes" id="UP000034603">
    <property type="component" value="Unassembled WGS sequence"/>
</dbReference>
<accession>A0A0G0HTL6</accession>
<dbReference type="PANTHER" id="PTHR37953:SF1">
    <property type="entry name" value="UPF0127 PROTEIN MJ1496"/>
    <property type="match status" value="1"/>
</dbReference>
<name>A0A0G0HTL6_9BACT</name>
<reference evidence="2 3" key="1">
    <citation type="journal article" date="2015" name="Nature">
        <title>rRNA introns, odd ribosomes, and small enigmatic genomes across a large radiation of phyla.</title>
        <authorList>
            <person name="Brown C.T."/>
            <person name="Hug L.A."/>
            <person name="Thomas B.C."/>
            <person name="Sharon I."/>
            <person name="Castelle C.J."/>
            <person name="Singh A."/>
            <person name="Wilkins M.J."/>
            <person name="Williams K.H."/>
            <person name="Banfield J.F."/>
        </authorList>
    </citation>
    <scope>NUCLEOTIDE SEQUENCE [LARGE SCALE GENOMIC DNA]</scope>
</reference>
<comment type="caution">
    <text evidence="2">The sequence shown here is derived from an EMBL/GenBank/DDBJ whole genome shotgun (WGS) entry which is preliminary data.</text>
</comment>
<evidence type="ECO:0000313" key="3">
    <source>
        <dbReference type="Proteomes" id="UP000034603"/>
    </source>
</evidence>
<dbReference type="EMBL" id="LBTR01000012">
    <property type="protein sequence ID" value="KKQ45592.1"/>
    <property type="molecule type" value="Genomic_DNA"/>
</dbReference>
<evidence type="ECO:0008006" key="4">
    <source>
        <dbReference type="Google" id="ProtNLM"/>
    </source>
</evidence>
<keyword evidence="1" id="KW-1133">Transmembrane helix</keyword>
<evidence type="ECO:0000256" key="1">
    <source>
        <dbReference type="SAM" id="Phobius"/>
    </source>
</evidence>
<keyword evidence="1" id="KW-0812">Transmembrane</keyword>
<dbReference type="InterPro" id="IPR038695">
    <property type="entry name" value="Saro_0823-like_sf"/>
</dbReference>
<keyword evidence="1" id="KW-0472">Membrane</keyword>
<dbReference type="InterPro" id="IPR003795">
    <property type="entry name" value="DUF192"/>
</dbReference>
<gene>
    <name evidence="2" type="ORF">US62_C0012G0006</name>
</gene>
<organism evidence="2 3">
    <name type="scientific">Candidatus Woesebacteria bacterium GW2011_GWA1_37_8</name>
    <dbReference type="NCBI Taxonomy" id="1618546"/>
    <lineage>
        <taxon>Bacteria</taxon>
        <taxon>Candidatus Woeseibacteriota</taxon>
    </lineage>
</organism>
<dbReference type="PANTHER" id="PTHR37953">
    <property type="entry name" value="UPF0127 PROTEIN MJ1496"/>
    <property type="match status" value="1"/>
</dbReference>
<proteinExistence type="predicted"/>
<feature type="transmembrane region" description="Helical" evidence="1">
    <location>
        <begin position="6"/>
        <end position="24"/>
    </location>
</feature>
<dbReference type="Gene3D" id="2.60.120.1140">
    <property type="entry name" value="Protein of unknown function DUF192"/>
    <property type="match status" value="1"/>
</dbReference>
<protein>
    <recommendedName>
        <fullName evidence="4">DUF192 domain-containing protein</fullName>
    </recommendedName>
</protein>